<sequence length="176" mass="19914">MKTYRDGLLGRLHKLIRERGIDDDTKREMYASYGVTTAADMTDYQLGHLCSRLEGREVGPAPVIRPRQDTDRETRGKKISTILNILARHGIVERKEPLPAVVRFAEVNDFVRRYSRCHKPLSFMTPEELDAFHKVLRAMEARGWKFAGSPASPTTDHNAAPAVVFVTTPNDNPIIN</sequence>
<evidence type="ECO:0008006" key="3">
    <source>
        <dbReference type="Google" id="ProtNLM"/>
    </source>
</evidence>
<dbReference type="STRING" id="880526.GCA_000427365_00583"/>
<protein>
    <recommendedName>
        <fullName evidence="3">Mu-like prophage protein gp16</fullName>
    </recommendedName>
</protein>
<reference evidence="1 2" key="1">
    <citation type="submission" date="2018-06" db="EMBL/GenBank/DDBJ databases">
        <authorList>
            <consortium name="Pathogen Informatics"/>
            <person name="Doyle S."/>
        </authorList>
    </citation>
    <scope>NUCLEOTIDE SEQUENCE [LARGE SCALE GENOMIC DNA]</scope>
    <source>
        <strain evidence="1 2">NCTC11190</strain>
    </source>
</reference>
<evidence type="ECO:0000313" key="1">
    <source>
        <dbReference type="EMBL" id="SUE33654.1"/>
    </source>
</evidence>
<accession>A0A379MPK7</accession>
<dbReference type="RefSeq" id="WP_027290375.1">
    <property type="nucleotide sequence ID" value="NZ_UGVL01000001.1"/>
</dbReference>
<proteinExistence type="predicted"/>
<gene>
    <name evidence="1" type="ORF">NCTC11190_00864</name>
</gene>
<dbReference type="EMBL" id="UGVL01000001">
    <property type="protein sequence ID" value="SUE33654.1"/>
    <property type="molecule type" value="Genomic_DNA"/>
</dbReference>
<dbReference type="AlphaFoldDB" id="A0A379MPK7"/>
<dbReference type="Proteomes" id="UP000255233">
    <property type="component" value="Unassembled WGS sequence"/>
</dbReference>
<organism evidence="1 2">
    <name type="scientific">Rikenella microfusus</name>
    <dbReference type="NCBI Taxonomy" id="28139"/>
    <lineage>
        <taxon>Bacteria</taxon>
        <taxon>Pseudomonadati</taxon>
        <taxon>Bacteroidota</taxon>
        <taxon>Bacteroidia</taxon>
        <taxon>Bacteroidales</taxon>
        <taxon>Rikenellaceae</taxon>
        <taxon>Rikenella</taxon>
    </lineage>
</organism>
<keyword evidence="2" id="KW-1185">Reference proteome</keyword>
<evidence type="ECO:0000313" key="2">
    <source>
        <dbReference type="Proteomes" id="UP000255233"/>
    </source>
</evidence>
<name>A0A379MPK7_9BACT</name>